<sequence length="327" mass="35062">MISYSWRDELGDGDRAAVERLVAEAAAYDADAGFAVIPPGDVRATGAGIRHLPITARKDLRGGADAPMVLVAYLRLVVDAAGQGTIGYTVHPDYRSRGVTTQLVEELGLSVSGPGGWCDTGATALRCWAYGSHPAAERLTRRFEVRPVARLWTLLRHLTGPFAMPLDEDAPPPGYEVSAPLDLADPGAAARIESVAARAALTSAQADRFAEDLADRRGRVVIATREGEDAGFAWFDPSPAPHAEWSAGWVRALMVDRDVRGHGLGAALLSRALHEVAAGGAQVALLRVDPENRAAVRMCRLRSFEQDEAHACYQIGEWAGPPIFARR</sequence>
<keyword evidence="2" id="KW-0808">Transferase</keyword>
<dbReference type="Gene3D" id="3.40.630.30">
    <property type="match status" value="1"/>
</dbReference>
<dbReference type="RefSeq" id="WP_153339930.1">
    <property type="nucleotide sequence ID" value="NZ_WEGI01000003.1"/>
</dbReference>
<comment type="caution">
    <text evidence="2">The sequence shown here is derived from an EMBL/GenBank/DDBJ whole genome shotgun (WGS) entry which is preliminary data.</text>
</comment>
<dbReference type="InterPro" id="IPR016181">
    <property type="entry name" value="Acyl_CoA_acyltransferase"/>
</dbReference>
<dbReference type="PANTHER" id="PTHR43072">
    <property type="entry name" value="N-ACETYLTRANSFERASE"/>
    <property type="match status" value="1"/>
</dbReference>
<protein>
    <submittedName>
        <fullName evidence="2">Mycothiol acetyltransferase</fullName>
        <ecNumber evidence="2">2.3.1.189</ecNumber>
    </submittedName>
</protein>
<dbReference type="CDD" id="cd04301">
    <property type="entry name" value="NAT_SF"/>
    <property type="match status" value="1"/>
</dbReference>
<proteinExistence type="predicted"/>
<dbReference type="Proteomes" id="UP000431401">
    <property type="component" value="Unassembled WGS sequence"/>
</dbReference>
<evidence type="ECO:0000259" key="1">
    <source>
        <dbReference type="Pfam" id="PF00583"/>
    </source>
</evidence>
<keyword evidence="3" id="KW-1185">Reference proteome</keyword>
<dbReference type="SUPFAM" id="SSF55729">
    <property type="entry name" value="Acyl-CoA N-acyltransferases (Nat)"/>
    <property type="match status" value="2"/>
</dbReference>
<evidence type="ECO:0000313" key="3">
    <source>
        <dbReference type="Proteomes" id="UP000431401"/>
    </source>
</evidence>
<keyword evidence="2" id="KW-0012">Acyltransferase</keyword>
<dbReference type="OrthoDB" id="4688486at2"/>
<dbReference type="GO" id="GO:0035447">
    <property type="term" value="F:mycothiol synthase activity"/>
    <property type="evidence" value="ECO:0007669"/>
    <property type="project" value="UniProtKB-EC"/>
</dbReference>
<dbReference type="Pfam" id="PF00583">
    <property type="entry name" value="Acetyltransf_1"/>
    <property type="match status" value="1"/>
</dbReference>
<dbReference type="EMBL" id="WEGI01000003">
    <property type="protein sequence ID" value="MQY26051.1"/>
    <property type="molecule type" value="Genomic_DNA"/>
</dbReference>
<feature type="domain" description="N-acetyltransferase" evidence="1">
    <location>
        <begin position="202"/>
        <end position="300"/>
    </location>
</feature>
<reference evidence="2 3" key="1">
    <citation type="submission" date="2019-10" db="EMBL/GenBank/DDBJ databases">
        <title>Nocardia macrotermitis sp. nov. and Nocardia aurantia sp. nov., isolated from the gut of fungus growing-termite Macrotermes natalensis.</title>
        <authorList>
            <person name="Benndorf R."/>
            <person name="Schwitalla J."/>
            <person name="Martin K."/>
            <person name="De Beer W."/>
            <person name="Kaster A.-K."/>
            <person name="Vollmers J."/>
            <person name="Poulsen M."/>
            <person name="Beemelmanns C."/>
        </authorList>
    </citation>
    <scope>NUCLEOTIDE SEQUENCE [LARGE SCALE GENOMIC DNA]</scope>
    <source>
        <strain evidence="2 3">RB56</strain>
    </source>
</reference>
<evidence type="ECO:0000313" key="2">
    <source>
        <dbReference type="EMBL" id="MQY26051.1"/>
    </source>
</evidence>
<dbReference type="EC" id="2.3.1.189" evidence="2"/>
<dbReference type="AlphaFoldDB" id="A0A7K0DKB5"/>
<organism evidence="2 3">
    <name type="scientific">Nocardia aurantia</name>
    <dbReference type="NCBI Taxonomy" id="2585199"/>
    <lineage>
        <taxon>Bacteria</taxon>
        <taxon>Bacillati</taxon>
        <taxon>Actinomycetota</taxon>
        <taxon>Actinomycetes</taxon>
        <taxon>Mycobacteriales</taxon>
        <taxon>Nocardiaceae</taxon>
        <taxon>Nocardia</taxon>
    </lineage>
</organism>
<gene>
    <name evidence="2" type="primary">mshD_2</name>
    <name evidence="2" type="ORF">NRB56_16110</name>
</gene>
<dbReference type="InterPro" id="IPR000182">
    <property type="entry name" value="GNAT_dom"/>
</dbReference>
<accession>A0A7K0DKB5</accession>
<name>A0A7K0DKB5_9NOCA</name>